<comment type="function">
    <text evidence="9">Condenses 4-methyl-5-(beta-hydroxyethyl)thiazole monophosphate (THZ-P) and 2-methyl-4-amino-5-hydroxymethyl pyrimidine pyrophosphate (HMP-PP) to form thiamine monophosphate (TMP).</text>
</comment>
<dbReference type="OrthoDB" id="9810880at2"/>
<dbReference type="Pfam" id="PF02581">
    <property type="entry name" value="TMP-TENI"/>
    <property type="match status" value="1"/>
</dbReference>
<evidence type="ECO:0000256" key="5">
    <source>
        <dbReference type="ARBA" id="ARBA00022977"/>
    </source>
</evidence>
<dbReference type="NCBIfam" id="TIGR00693">
    <property type="entry name" value="thiE"/>
    <property type="match status" value="1"/>
</dbReference>
<comment type="pathway">
    <text evidence="1 9 11">Cofactor biosynthesis; thiamine diphosphate biosynthesis; thiamine phosphate from 4-amino-2-methyl-5-diphosphomethylpyrimidine and 4-methyl-5-(2-phosphoethyl)-thiazole: step 1/1.</text>
</comment>
<evidence type="ECO:0000256" key="6">
    <source>
        <dbReference type="ARBA" id="ARBA00047334"/>
    </source>
</evidence>
<dbReference type="NCBIfam" id="NF008933">
    <property type="entry name" value="PRK12290.1"/>
    <property type="match status" value="1"/>
</dbReference>
<accession>A0A0M0HUE7</accession>
<comment type="catalytic activity">
    <reaction evidence="6 9 10">
        <text>4-methyl-5-(2-phosphooxyethyl)-thiazole + 4-amino-2-methyl-5-(diphosphooxymethyl)pyrimidine + H(+) = thiamine phosphate + diphosphate</text>
        <dbReference type="Rhea" id="RHEA:22328"/>
        <dbReference type="ChEBI" id="CHEBI:15378"/>
        <dbReference type="ChEBI" id="CHEBI:33019"/>
        <dbReference type="ChEBI" id="CHEBI:37575"/>
        <dbReference type="ChEBI" id="CHEBI:57841"/>
        <dbReference type="ChEBI" id="CHEBI:58296"/>
        <dbReference type="EC" id="2.5.1.3"/>
    </reaction>
</comment>
<organism evidence="13 14">
    <name type="scientific">Vibrio hepatarius</name>
    <dbReference type="NCBI Taxonomy" id="171383"/>
    <lineage>
        <taxon>Bacteria</taxon>
        <taxon>Pseudomonadati</taxon>
        <taxon>Pseudomonadota</taxon>
        <taxon>Gammaproteobacteria</taxon>
        <taxon>Vibrionales</taxon>
        <taxon>Vibrionaceae</taxon>
        <taxon>Vibrio</taxon>
        <taxon>Vibrio oreintalis group</taxon>
    </lineage>
</organism>
<sequence length="420" mass="46760">MTKILIPAECLELTGSVQQCLLLAGEQRFIVDDIELGVSPTHTVLVSKQNDTIGLVADLYTDLPPCVSQDYSFSYTLAYNSNLQLCDDFGRTENTVYLAVHDENRSLDIWHHCLTGETRALSFSSANKADNSLHFSWVITLLAIDFPLEDCLTLARAMSYVSRETWTNDYSHFPIPVIEDSRLGIKVGWGVNQDTIHFPTLSKPSLGLYPVVDSVNWIERLLNLGVKTLQLRIKNPAQDDLELQVKRAIELGRQFKAQVFINDYWQLAIEHGAYGVHLGQEDLEESNLKQLSDEGIRLGLSTHGYYELLRIVQIAPSYIALGHIFPTTTKQMPSKPQGLVRLSLYQKLIDTIPYGSEIGVPTVAIGGIDLANASDVWQCGVSSLAVVRAVTLSNEPQKVIQAFSQIMAAHSHNQEPSHVE</sequence>
<evidence type="ECO:0000256" key="7">
    <source>
        <dbReference type="ARBA" id="ARBA00047851"/>
    </source>
</evidence>
<dbReference type="GO" id="GO:0009229">
    <property type="term" value="P:thiamine diphosphate biosynthetic process"/>
    <property type="evidence" value="ECO:0007669"/>
    <property type="project" value="UniProtKB-UniRule"/>
</dbReference>
<dbReference type="EMBL" id="LHPI01000035">
    <property type="protein sequence ID" value="KOO05689.1"/>
    <property type="molecule type" value="Genomic_DNA"/>
</dbReference>
<proteinExistence type="inferred from homology"/>
<evidence type="ECO:0000256" key="2">
    <source>
        <dbReference type="ARBA" id="ARBA00022679"/>
    </source>
</evidence>
<gene>
    <name evidence="9 13" type="primary">thiE</name>
    <name evidence="13" type="ORF">AKJ31_21345</name>
</gene>
<dbReference type="InterPro" id="IPR013785">
    <property type="entry name" value="Aldolase_TIM"/>
</dbReference>
<evidence type="ECO:0000259" key="12">
    <source>
        <dbReference type="Pfam" id="PF02581"/>
    </source>
</evidence>
<feature type="binding site" evidence="9">
    <location>
        <begin position="230"/>
        <end position="234"/>
    </location>
    <ligand>
        <name>4-amino-2-methyl-5-(diphosphooxymethyl)pyrimidine</name>
        <dbReference type="ChEBI" id="CHEBI:57841"/>
    </ligand>
</feature>
<dbReference type="HAMAP" id="MF_00097">
    <property type="entry name" value="TMP_synthase"/>
    <property type="match status" value="1"/>
</dbReference>
<evidence type="ECO:0000256" key="4">
    <source>
        <dbReference type="ARBA" id="ARBA00022842"/>
    </source>
</evidence>
<dbReference type="EC" id="2.5.1.3" evidence="9"/>
<dbReference type="Gene3D" id="3.20.20.70">
    <property type="entry name" value="Aldolase class I"/>
    <property type="match status" value="1"/>
</dbReference>
<dbReference type="GO" id="GO:0005737">
    <property type="term" value="C:cytoplasm"/>
    <property type="evidence" value="ECO:0007669"/>
    <property type="project" value="TreeGrafter"/>
</dbReference>
<dbReference type="InterPro" id="IPR034291">
    <property type="entry name" value="TMP_synthase"/>
</dbReference>
<dbReference type="GO" id="GO:0009228">
    <property type="term" value="P:thiamine biosynthetic process"/>
    <property type="evidence" value="ECO:0007669"/>
    <property type="project" value="UniProtKB-KW"/>
</dbReference>
<dbReference type="NCBIfam" id="NF002904">
    <property type="entry name" value="PRK03512.1"/>
    <property type="match status" value="1"/>
</dbReference>
<comment type="cofactor">
    <cofactor evidence="9">
        <name>Mg(2+)</name>
        <dbReference type="ChEBI" id="CHEBI:18420"/>
    </cofactor>
    <text evidence="9">Binds 1 Mg(2+) ion per subunit.</text>
</comment>
<dbReference type="FunFam" id="3.20.20.70:FF:000064">
    <property type="entry name" value="Thiamine-phosphate synthase"/>
    <property type="match status" value="1"/>
</dbReference>
<dbReference type="InterPro" id="IPR036206">
    <property type="entry name" value="ThiamineP_synth_sf"/>
</dbReference>
<reference evidence="14" key="1">
    <citation type="submission" date="2015-08" db="EMBL/GenBank/DDBJ databases">
        <title>Vibrio galatheae sp. nov., a novel member of the Vibrionaceae family isolated from the Solomon Islands.</title>
        <authorList>
            <person name="Giubergia S."/>
            <person name="Machado H."/>
            <person name="Mateiu R.V."/>
            <person name="Gram L."/>
        </authorList>
    </citation>
    <scope>NUCLEOTIDE SEQUENCE [LARGE SCALE GENOMIC DNA]</scope>
    <source>
        <strain evidence="14">DSM 19134</strain>
    </source>
</reference>
<dbReference type="PATRIC" id="fig|171383.3.peg.4357"/>
<evidence type="ECO:0000256" key="8">
    <source>
        <dbReference type="ARBA" id="ARBA00047883"/>
    </source>
</evidence>
<feature type="binding site" evidence="9">
    <location>
        <position position="330"/>
    </location>
    <ligand>
        <name>4-amino-2-methyl-5-(diphosphooxymethyl)pyrimidine</name>
        <dbReference type="ChEBI" id="CHEBI:57841"/>
    </ligand>
</feature>
<dbReference type="Proteomes" id="UP000037530">
    <property type="component" value="Unassembled WGS sequence"/>
</dbReference>
<evidence type="ECO:0000313" key="14">
    <source>
        <dbReference type="Proteomes" id="UP000037530"/>
    </source>
</evidence>
<keyword evidence="2 9" id="KW-0808">Transferase</keyword>
<feature type="binding site" evidence="9">
    <location>
        <position position="367"/>
    </location>
    <ligand>
        <name>2-[(2R,5Z)-2-carboxy-4-methylthiazol-5(2H)-ylidene]ethyl phosphate</name>
        <dbReference type="ChEBI" id="CHEBI:62899"/>
    </ligand>
</feature>
<feature type="binding site" evidence="9">
    <location>
        <position position="282"/>
    </location>
    <ligand>
        <name>Mg(2+)</name>
        <dbReference type="ChEBI" id="CHEBI:18420"/>
    </ligand>
</feature>
<protein>
    <recommendedName>
        <fullName evidence="9">Thiamine-phosphate synthase</fullName>
        <shortName evidence="9">TP synthase</shortName>
        <shortName evidence="9">TPS</shortName>
        <ecNumber evidence="9">2.5.1.3</ecNumber>
    </recommendedName>
    <alternativeName>
        <fullName evidence="9">Thiamine-phosphate pyrophosphorylase</fullName>
        <shortName evidence="9">TMP pyrophosphorylase</shortName>
        <shortName evidence="9">TMP-PPase</shortName>
    </alternativeName>
</protein>
<evidence type="ECO:0000256" key="3">
    <source>
        <dbReference type="ARBA" id="ARBA00022723"/>
    </source>
</evidence>
<keyword evidence="14" id="KW-1185">Reference proteome</keyword>
<comment type="caution">
    <text evidence="13">The sequence shown here is derived from an EMBL/GenBank/DDBJ whole genome shotgun (WGS) entry which is preliminary data.</text>
</comment>
<evidence type="ECO:0000256" key="11">
    <source>
        <dbReference type="RuleBase" id="RU004253"/>
    </source>
</evidence>
<evidence type="ECO:0000256" key="10">
    <source>
        <dbReference type="RuleBase" id="RU003826"/>
    </source>
</evidence>
<dbReference type="RefSeq" id="WP_053411048.1">
    <property type="nucleotide sequence ID" value="NZ_DAIPHI010000014.1"/>
</dbReference>
<keyword evidence="5 9" id="KW-0784">Thiamine biosynthesis</keyword>
<feature type="binding site" evidence="9">
    <location>
        <position position="262"/>
    </location>
    <ligand>
        <name>4-amino-2-methyl-5-(diphosphooxymethyl)pyrimidine</name>
        <dbReference type="ChEBI" id="CHEBI:57841"/>
    </ligand>
</feature>
<dbReference type="PANTHER" id="PTHR20857:SF15">
    <property type="entry name" value="THIAMINE-PHOSPHATE SYNTHASE"/>
    <property type="match status" value="1"/>
</dbReference>
<dbReference type="InterPro" id="IPR022998">
    <property type="entry name" value="ThiamineP_synth_TenI"/>
</dbReference>
<dbReference type="AlphaFoldDB" id="A0A0M0HUE7"/>
<comment type="similarity">
    <text evidence="9 10">Belongs to the thiamine-phosphate synthase family.</text>
</comment>
<dbReference type="GO" id="GO:0000287">
    <property type="term" value="F:magnesium ion binding"/>
    <property type="evidence" value="ECO:0007669"/>
    <property type="project" value="UniProtKB-UniRule"/>
</dbReference>
<comment type="caution">
    <text evidence="9">Lacks conserved residue(s) required for the propagation of feature annotation.</text>
</comment>
<feature type="binding site" evidence="9">
    <location>
        <position position="263"/>
    </location>
    <ligand>
        <name>Mg(2+)</name>
        <dbReference type="ChEBI" id="CHEBI:18420"/>
    </ligand>
</feature>
<dbReference type="PANTHER" id="PTHR20857">
    <property type="entry name" value="THIAMINE-PHOSPHATE PYROPHOSPHORYLASE"/>
    <property type="match status" value="1"/>
</dbReference>
<evidence type="ECO:0000256" key="9">
    <source>
        <dbReference type="HAMAP-Rule" id="MF_00097"/>
    </source>
</evidence>
<name>A0A0M0HUE7_9VIBR</name>
<evidence type="ECO:0000313" key="13">
    <source>
        <dbReference type="EMBL" id="KOO05689.1"/>
    </source>
</evidence>
<comment type="catalytic activity">
    <reaction evidence="7 9 10">
        <text>2-(2-carboxy-4-methylthiazol-5-yl)ethyl phosphate + 4-amino-2-methyl-5-(diphosphooxymethyl)pyrimidine + 2 H(+) = thiamine phosphate + CO2 + diphosphate</text>
        <dbReference type="Rhea" id="RHEA:47848"/>
        <dbReference type="ChEBI" id="CHEBI:15378"/>
        <dbReference type="ChEBI" id="CHEBI:16526"/>
        <dbReference type="ChEBI" id="CHEBI:33019"/>
        <dbReference type="ChEBI" id="CHEBI:37575"/>
        <dbReference type="ChEBI" id="CHEBI:57841"/>
        <dbReference type="ChEBI" id="CHEBI:62890"/>
        <dbReference type="EC" id="2.5.1.3"/>
    </reaction>
</comment>
<feature type="binding site" evidence="9">
    <location>
        <position position="301"/>
    </location>
    <ligand>
        <name>4-amino-2-methyl-5-(diphosphooxymethyl)pyrimidine</name>
        <dbReference type="ChEBI" id="CHEBI:57841"/>
    </ligand>
</feature>
<dbReference type="GO" id="GO:0004789">
    <property type="term" value="F:thiamine-phosphate diphosphorylase activity"/>
    <property type="evidence" value="ECO:0007669"/>
    <property type="project" value="UniProtKB-UniRule"/>
</dbReference>
<dbReference type="STRING" id="171383.AKJ31_21345"/>
<dbReference type="SUPFAM" id="SSF51391">
    <property type="entry name" value="Thiamin phosphate synthase"/>
    <property type="match status" value="1"/>
</dbReference>
<keyword evidence="4 9" id="KW-0460">Magnesium</keyword>
<comment type="catalytic activity">
    <reaction evidence="8 9 10">
        <text>2-[(2R,5Z)-2-carboxy-4-methylthiazol-5(2H)-ylidene]ethyl phosphate + 4-amino-2-methyl-5-(diphosphooxymethyl)pyrimidine + 2 H(+) = thiamine phosphate + CO2 + diphosphate</text>
        <dbReference type="Rhea" id="RHEA:47844"/>
        <dbReference type="ChEBI" id="CHEBI:15378"/>
        <dbReference type="ChEBI" id="CHEBI:16526"/>
        <dbReference type="ChEBI" id="CHEBI:33019"/>
        <dbReference type="ChEBI" id="CHEBI:37575"/>
        <dbReference type="ChEBI" id="CHEBI:57841"/>
        <dbReference type="ChEBI" id="CHEBI:62899"/>
        <dbReference type="EC" id="2.5.1.3"/>
    </reaction>
</comment>
<dbReference type="CDD" id="cd00564">
    <property type="entry name" value="TMP_TenI"/>
    <property type="match status" value="1"/>
</dbReference>
<evidence type="ECO:0000256" key="1">
    <source>
        <dbReference type="ARBA" id="ARBA00005165"/>
    </source>
</evidence>
<dbReference type="UniPathway" id="UPA00060">
    <property type="reaction ID" value="UER00141"/>
</dbReference>
<feature type="binding site" evidence="9">
    <location>
        <begin position="327"/>
        <end position="329"/>
    </location>
    <ligand>
        <name>2-[(2R,5Z)-2-carboxy-4-methylthiazol-5(2H)-ylidene]ethyl phosphate</name>
        <dbReference type="ChEBI" id="CHEBI:62899"/>
    </ligand>
</feature>
<feature type="domain" description="Thiamine phosphate synthase/TenI" evidence="12">
    <location>
        <begin position="213"/>
        <end position="390"/>
    </location>
</feature>
<keyword evidence="3 9" id="KW-0479">Metal-binding</keyword>